<dbReference type="InterPro" id="IPR018062">
    <property type="entry name" value="HTH_AraC-typ_CS"/>
</dbReference>
<comment type="caution">
    <text evidence="5">The sequence shown here is derived from an EMBL/GenBank/DDBJ whole genome shotgun (WGS) entry which is preliminary data.</text>
</comment>
<keyword evidence="3" id="KW-0804">Transcription</keyword>
<dbReference type="EMBL" id="JBHUHO010000005">
    <property type="protein sequence ID" value="MFD2114493.1"/>
    <property type="molecule type" value="Genomic_DNA"/>
</dbReference>
<dbReference type="Proteomes" id="UP001597362">
    <property type="component" value="Unassembled WGS sequence"/>
</dbReference>
<protein>
    <submittedName>
        <fullName evidence="5">AraC family transcriptional regulator</fullName>
    </submittedName>
</protein>
<keyword evidence="1" id="KW-0805">Transcription regulation</keyword>
<dbReference type="SUPFAM" id="SSF46689">
    <property type="entry name" value="Homeodomain-like"/>
    <property type="match status" value="2"/>
</dbReference>
<reference evidence="6" key="1">
    <citation type="journal article" date="2019" name="Int. J. Syst. Evol. Microbiol.">
        <title>The Global Catalogue of Microorganisms (GCM) 10K type strain sequencing project: providing services to taxonomists for standard genome sequencing and annotation.</title>
        <authorList>
            <consortium name="The Broad Institute Genomics Platform"/>
            <consortium name="The Broad Institute Genome Sequencing Center for Infectious Disease"/>
            <person name="Wu L."/>
            <person name="Ma J."/>
        </authorList>
    </citation>
    <scope>NUCLEOTIDE SEQUENCE [LARGE SCALE GENOMIC DNA]</scope>
    <source>
        <strain evidence="6">GH52</strain>
    </source>
</reference>
<evidence type="ECO:0000259" key="4">
    <source>
        <dbReference type="PROSITE" id="PS01124"/>
    </source>
</evidence>
<accession>A0ABW4YGA9</accession>
<feature type="domain" description="HTH araC/xylS-type" evidence="4">
    <location>
        <begin position="169"/>
        <end position="268"/>
    </location>
</feature>
<dbReference type="Gene3D" id="2.60.120.280">
    <property type="entry name" value="Regulatory protein AraC"/>
    <property type="match status" value="1"/>
</dbReference>
<evidence type="ECO:0000256" key="3">
    <source>
        <dbReference type="ARBA" id="ARBA00023163"/>
    </source>
</evidence>
<dbReference type="PROSITE" id="PS01124">
    <property type="entry name" value="HTH_ARAC_FAMILY_2"/>
    <property type="match status" value="1"/>
</dbReference>
<name>A0ABW4YGA9_9BACL</name>
<evidence type="ECO:0000313" key="6">
    <source>
        <dbReference type="Proteomes" id="UP001597362"/>
    </source>
</evidence>
<dbReference type="RefSeq" id="WP_377769479.1">
    <property type="nucleotide sequence ID" value="NZ_JBHUHO010000005.1"/>
</dbReference>
<dbReference type="InterPro" id="IPR003313">
    <property type="entry name" value="AraC-bd"/>
</dbReference>
<sequence>MKSKMSFPRIEESLLLPLYVTSVGYWEHQDETVRPFGFPDFQIHQVLSGKGELQYLNDEKVVGPGDLFVLFPEVPHRYVPLSSKWEVAWVAFNGREAGQLLSYARINGSGISQLKTTTILQSLQELLMLDDEDNDAEINRSKLIYTLLLDLKKELIGSANEIHDEERLRPALQYIHNHLHRNLNLQEIASAAHMSEQYLCRLFKKTLAMRPMEYINQERIRFSKRLMFKKRSKKLYEIAQEVGYDNASYFSAVFKKYSGMSPEQFKKLHGL</sequence>
<organism evidence="5 6">
    <name type="scientific">Paenibacillus yanchengensis</name>
    <dbReference type="NCBI Taxonomy" id="2035833"/>
    <lineage>
        <taxon>Bacteria</taxon>
        <taxon>Bacillati</taxon>
        <taxon>Bacillota</taxon>
        <taxon>Bacilli</taxon>
        <taxon>Bacillales</taxon>
        <taxon>Paenibacillaceae</taxon>
        <taxon>Paenibacillus</taxon>
    </lineage>
</organism>
<dbReference type="PANTHER" id="PTHR43280">
    <property type="entry name" value="ARAC-FAMILY TRANSCRIPTIONAL REGULATOR"/>
    <property type="match status" value="1"/>
</dbReference>
<keyword evidence="6" id="KW-1185">Reference proteome</keyword>
<dbReference type="InterPro" id="IPR037923">
    <property type="entry name" value="HTH-like"/>
</dbReference>
<dbReference type="InterPro" id="IPR020449">
    <property type="entry name" value="Tscrpt_reg_AraC-type_HTH"/>
</dbReference>
<dbReference type="SUPFAM" id="SSF51215">
    <property type="entry name" value="Regulatory protein AraC"/>
    <property type="match status" value="1"/>
</dbReference>
<dbReference type="SMART" id="SM00342">
    <property type="entry name" value="HTH_ARAC"/>
    <property type="match status" value="1"/>
</dbReference>
<dbReference type="Pfam" id="PF02311">
    <property type="entry name" value="AraC_binding"/>
    <property type="match status" value="1"/>
</dbReference>
<dbReference type="Pfam" id="PF12833">
    <property type="entry name" value="HTH_18"/>
    <property type="match status" value="1"/>
</dbReference>
<keyword evidence="2" id="KW-0238">DNA-binding</keyword>
<evidence type="ECO:0000256" key="2">
    <source>
        <dbReference type="ARBA" id="ARBA00023125"/>
    </source>
</evidence>
<dbReference type="Gene3D" id="1.10.10.60">
    <property type="entry name" value="Homeodomain-like"/>
    <property type="match status" value="2"/>
</dbReference>
<dbReference type="PANTHER" id="PTHR43280:SF28">
    <property type="entry name" value="HTH-TYPE TRANSCRIPTIONAL ACTIVATOR RHAS"/>
    <property type="match status" value="1"/>
</dbReference>
<proteinExistence type="predicted"/>
<dbReference type="PRINTS" id="PR00032">
    <property type="entry name" value="HTHARAC"/>
</dbReference>
<evidence type="ECO:0000313" key="5">
    <source>
        <dbReference type="EMBL" id="MFD2114493.1"/>
    </source>
</evidence>
<evidence type="ECO:0000256" key="1">
    <source>
        <dbReference type="ARBA" id="ARBA00023015"/>
    </source>
</evidence>
<gene>
    <name evidence="5" type="ORF">ACFSJH_01820</name>
</gene>
<dbReference type="InterPro" id="IPR018060">
    <property type="entry name" value="HTH_AraC"/>
</dbReference>
<dbReference type="InterPro" id="IPR009057">
    <property type="entry name" value="Homeodomain-like_sf"/>
</dbReference>
<dbReference type="PROSITE" id="PS00041">
    <property type="entry name" value="HTH_ARAC_FAMILY_1"/>
    <property type="match status" value="1"/>
</dbReference>